<gene>
    <name evidence="1" type="ORF">SAMEA2259716_05232</name>
</gene>
<dbReference type="Proteomes" id="UP000190074">
    <property type="component" value="Unassembled WGS sequence"/>
</dbReference>
<evidence type="ECO:0000313" key="1">
    <source>
        <dbReference type="EMBL" id="SKM83403.1"/>
    </source>
</evidence>
<protein>
    <submittedName>
        <fullName evidence="1">Uncharacterized protein</fullName>
    </submittedName>
</protein>
<accession>A0A1T8TS44</accession>
<evidence type="ECO:0000313" key="2">
    <source>
        <dbReference type="Proteomes" id="UP000190074"/>
    </source>
</evidence>
<organism evidence="1 2">
    <name type="scientific">Mycobacteroides abscessus subsp. massiliense</name>
    <dbReference type="NCBI Taxonomy" id="1962118"/>
    <lineage>
        <taxon>Bacteria</taxon>
        <taxon>Bacillati</taxon>
        <taxon>Actinomycetota</taxon>
        <taxon>Actinomycetes</taxon>
        <taxon>Mycobacteriales</taxon>
        <taxon>Mycobacteriaceae</taxon>
        <taxon>Mycobacteroides</taxon>
        <taxon>Mycobacteroides abscessus</taxon>
    </lineage>
</organism>
<dbReference type="AlphaFoldDB" id="A0A1T8TS44"/>
<name>A0A1T8TS44_9MYCO</name>
<dbReference type="EMBL" id="FVGW01000016">
    <property type="protein sequence ID" value="SKM83403.1"/>
    <property type="molecule type" value="Genomic_DNA"/>
</dbReference>
<reference evidence="1 2" key="1">
    <citation type="submission" date="2016-11" db="EMBL/GenBank/DDBJ databases">
        <authorList>
            <consortium name="Pathogen Informatics"/>
        </authorList>
    </citation>
    <scope>NUCLEOTIDE SEQUENCE [LARGE SCALE GENOMIC DNA]</scope>
    <source>
        <strain evidence="1 2">911</strain>
    </source>
</reference>
<sequence length="130" mass="14392">MAEPEQAVEWREAGAVEIPTPRIYPLDPLRSDLGPTTEVVVPPGAYPVYRKGDSYCWLMRGQVNGRTEFLGQGLMVVSGIDTANGLEVQFPSRTYRGDEFDELLAAPESQPGPQQRLRFTMATAEPKVPK</sequence>
<proteinExistence type="predicted"/>
<dbReference type="RefSeq" id="WP_131830260.1">
    <property type="nucleotide sequence ID" value="NZ_FVGW01000016.1"/>
</dbReference>